<gene>
    <name evidence="1" type="ORF">GRF29_106g53387</name>
</gene>
<dbReference type="SUPFAM" id="SSF52833">
    <property type="entry name" value="Thioredoxin-like"/>
    <property type="match status" value="1"/>
</dbReference>
<dbReference type="InterPro" id="IPR032801">
    <property type="entry name" value="PXL2A/B/C"/>
</dbReference>
<evidence type="ECO:0000313" key="2">
    <source>
        <dbReference type="Proteomes" id="UP001280581"/>
    </source>
</evidence>
<protein>
    <recommendedName>
        <fullName evidence="3">Thioredoxin domain-containing protein</fullName>
    </recommendedName>
</protein>
<keyword evidence="2" id="KW-1185">Reference proteome</keyword>
<dbReference type="AlphaFoldDB" id="A0AAN6LUR0"/>
<dbReference type="PANTHER" id="PTHR42336:SF2">
    <property type="entry name" value="THIOREDOXIN DOMAIN-CONTAINING PROTEIN"/>
    <property type="match status" value="1"/>
</dbReference>
<dbReference type="InterPro" id="IPR036249">
    <property type="entry name" value="Thioredoxin-like_sf"/>
</dbReference>
<sequence>MLSKLGTKIALQRAGLGGVSLPSMPKNDGKPGEGSGFEFSNPFANVQWGKAFSSWQSPETSYPIADPPTIGVRAASNSKLRFPTADNRPVVILFLRFCGCPFAQKLFLRVRSLANRHTGIRFIAVSHCTPEATAQWTKKLGGAWNVDVIVDEQRELYAMYGLGISSYAHVLNPRNGINQIKLSKQEGSVWQPVGEGGCRWQTGGAFAVDSRGTVKWGAPMQSADEDIMFEDGVRSLGFPAAVPLG</sequence>
<name>A0AAN6LUR0_9PLEO</name>
<comment type="caution">
    <text evidence="1">The sequence shown here is derived from an EMBL/GenBank/DDBJ whole genome shotgun (WGS) entry which is preliminary data.</text>
</comment>
<dbReference type="Proteomes" id="UP001280581">
    <property type="component" value="Unassembled WGS sequence"/>
</dbReference>
<dbReference type="Pfam" id="PF13911">
    <property type="entry name" value="AhpC-TSA_2"/>
    <property type="match status" value="1"/>
</dbReference>
<proteinExistence type="predicted"/>
<evidence type="ECO:0000313" key="1">
    <source>
        <dbReference type="EMBL" id="KAK3203591.1"/>
    </source>
</evidence>
<organism evidence="1 2">
    <name type="scientific">Pseudopithomyces chartarum</name>
    <dbReference type="NCBI Taxonomy" id="1892770"/>
    <lineage>
        <taxon>Eukaryota</taxon>
        <taxon>Fungi</taxon>
        <taxon>Dikarya</taxon>
        <taxon>Ascomycota</taxon>
        <taxon>Pezizomycotina</taxon>
        <taxon>Dothideomycetes</taxon>
        <taxon>Pleosporomycetidae</taxon>
        <taxon>Pleosporales</taxon>
        <taxon>Massarineae</taxon>
        <taxon>Didymosphaeriaceae</taxon>
        <taxon>Pseudopithomyces</taxon>
    </lineage>
</organism>
<accession>A0AAN6LUR0</accession>
<dbReference type="PANTHER" id="PTHR42336">
    <property type="entry name" value="THIOREDOXIN DOMAIN-CONTAINING PROTEIN-RELATED"/>
    <property type="match status" value="1"/>
</dbReference>
<dbReference type="EMBL" id="WVTA01000010">
    <property type="protein sequence ID" value="KAK3203591.1"/>
    <property type="molecule type" value="Genomic_DNA"/>
</dbReference>
<reference evidence="1 2" key="1">
    <citation type="submission" date="2021-02" db="EMBL/GenBank/DDBJ databases">
        <title>Genome assembly of Pseudopithomyces chartarum.</title>
        <authorList>
            <person name="Jauregui R."/>
            <person name="Singh J."/>
            <person name="Voisey C."/>
        </authorList>
    </citation>
    <scope>NUCLEOTIDE SEQUENCE [LARGE SCALE GENOMIC DNA]</scope>
    <source>
        <strain evidence="1 2">AGR01</strain>
    </source>
</reference>
<evidence type="ECO:0008006" key="3">
    <source>
        <dbReference type="Google" id="ProtNLM"/>
    </source>
</evidence>
<dbReference type="Gene3D" id="3.40.30.10">
    <property type="entry name" value="Glutaredoxin"/>
    <property type="match status" value="1"/>
</dbReference>